<evidence type="ECO:0000313" key="3">
    <source>
        <dbReference type="Proteomes" id="UP000256297"/>
    </source>
</evidence>
<evidence type="ECO:0000313" key="2">
    <source>
        <dbReference type="EMBL" id="SOY50789.1"/>
    </source>
</evidence>
<reference evidence="2 3" key="1">
    <citation type="submission" date="2018-01" db="EMBL/GenBank/DDBJ databases">
        <authorList>
            <person name="Clerissi C."/>
        </authorList>
    </citation>
    <scope>NUCLEOTIDE SEQUENCE [LARGE SCALE GENOMIC DNA]</scope>
    <source>
        <strain evidence="2">Cupriavidus taiwanensis STM 3521</strain>
    </source>
</reference>
<dbReference type="EMBL" id="OFSP01000016">
    <property type="protein sequence ID" value="SOY50789.1"/>
    <property type="molecule type" value="Genomic_DNA"/>
</dbReference>
<sequence>MRPPRRNPWFLNKKPKKENLKTLT</sequence>
<protein>
    <submittedName>
        <fullName evidence="2">Uncharacterized protein</fullName>
    </submittedName>
</protein>
<proteinExistence type="predicted"/>
<organism evidence="2 3">
    <name type="scientific">Cupriavidus taiwanensis</name>
    <dbReference type="NCBI Taxonomy" id="164546"/>
    <lineage>
        <taxon>Bacteria</taxon>
        <taxon>Pseudomonadati</taxon>
        <taxon>Pseudomonadota</taxon>
        <taxon>Betaproteobacteria</taxon>
        <taxon>Burkholderiales</taxon>
        <taxon>Burkholderiaceae</taxon>
        <taxon>Cupriavidus</taxon>
    </lineage>
</organism>
<evidence type="ECO:0000256" key="1">
    <source>
        <dbReference type="SAM" id="MobiDB-lite"/>
    </source>
</evidence>
<name>A0A975X045_9BURK</name>
<gene>
    <name evidence="2" type="ORF">CBM2589_B230144</name>
</gene>
<accession>A0A975X045</accession>
<dbReference type="AlphaFoldDB" id="A0A975X045"/>
<feature type="region of interest" description="Disordered" evidence="1">
    <location>
        <begin position="1"/>
        <end position="24"/>
    </location>
</feature>
<comment type="caution">
    <text evidence="2">The sequence shown here is derived from an EMBL/GenBank/DDBJ whole genome shotgun (WGS) entry which is preliminary data.</text>
</comment>
<dbReference type="Proteomes" id="UP000256297">
    <property type="component" value="Chromosome CBM2589_b"/>
</dbReference>